<feature type="transmembrane region" description="Helical" evidence="1">
    <location>
        <begin position="67"/>
        <end position="89"/>
    </location>
</feature>
<protein>
    <recommendedName>
        <fullName evidence="4">Glycerophosphoryl diester phosphodiesterase membrane domain-containing protein</fullName>
    </recommendedName>
</protein>
<organism evidence="2 3">
    <name type="scientific">Pontivivens nitratireducens</name>
    <dbReference type="NCBI Taxonomy" id="2758038"/>
    <lineage>
        <taxon>Bacteria</taxon>
        <taxon>Pseudomonadati</taxon>
        <taxon>Pseudomonadota</taxon>
        <taxon>Alphaproteobacteria</taxon>
        <taxon>Rhodobacterales</taxon>
        <taxon>Paracoccaceae</taxon>
        <taxon>Pontivivens</taxon>
    </lineage>
</organism>
<evidence type="ECO:0000313" key="2">
    <source>
        <dbReference type="EMBL" id="QIK41685.1"/>
    </source>
</evidence>
<dbReference type="AlphaFoldDB" id="A0A6G7VP89"/>
<sequence>MNVLLAYRRAFSLLRENFLLFFTLAFAGIVAVTVIEAVLFGIEYTVYGASIQGDGDEAVINLTSGMVLWGLFSQIILSALSAVLHLAAWDVMRGAPPHPMAYINRAAQMILPLFLLSIVVGVVVGLGLMLLIFPGIYAFGIFAVLVPVIVIEGRGFEALMRCIEMSRGRRWQIAFSFTGTIALLFAAMMVSGAVIGVVGSSIGALLAINTVVSSLVLAFFAIFTTEVYGQLVADET</sequence>
<feature type="transmembrane region" description="Helical" evidence="1">
    <location>
        <begin position="18"/>
        <end position="47"/>
    </location>
</feature>
<keyword evidence="1" id="KW-0812">Transmembrane</keyword>
<evidence type="ECO:0000256" key="1">
    <source>
        <dbReference type="SAM" id="Phobius"/>
    </source>
</evidence>
<proteinExistence type="predicted"/>
<gene>
    <name evidence="2" type="ORF">G8E03_13545</name>
</gene>
<dbReference type="EMBL" id="CP049811">
    <property type="protein sequence ID" value="QIK41685.1"/>
    <property type="molecule type" value="Genomic_DNA"/>
</dbReference>
<accession>A0A6G7VP89</accession>
<dbReference type="KEGG" id="mon:G8E03_13545"/>
<dbReference type="Proteomes" id="UP000500791">
    <property type="component" value="Chromosome"/>
</dbReference>
<feature type="transmembrane region" description="Helical" evidence="1">
    <location>
        <begin position="136"/>
        <end position="153"/>
    </location>
</feature>
<feature type="transmembrane region" description="Helical" evidence="1">
    <location>
        <begin position="173"/>
        <end position="196"/>
    </location>
</feature>
<evidence type="ECO:0008006" key="4">
    <source>
        <dbReference type="Google" id="ProtNLM"/>
    </source>
</evidence>
<reference evidence="2 3" key="1">
    <citation type="submission" date="2020-03" db="EMBL/GenBank/DDBJ databases">
        <title>Complete genome sequence of Monaibacterium sp. ALG8 with diverse plasmids.</title>
        <authorList>
            <person name="Sun C."/>
        </authorList>
    </citation>
    <scope>NUCLEOTIDE SEQUENCE [LARGE SCALE GENOMIC DNA]</scope>
    <source>
        <strain evidence="2 3">ALG8</strain>
    </source>
</reference>
<keyword evidence="1" id="KW-0472">Membrane</keyword>
<dbReference type="RefSeq" id="WP_166192941.1">
    <property type="nucleotide sequence ID" value="NZ_CP049811.1"/>
</dbReference>
<feature type="transmembrane region" description="Helical" evidence="1">
    <location>
        <begin position="202"/>
        <end position="223"/>
    </location>
</feature>
<keyword evidence="3" id="KW-1185">Reference proteome</keyword>
<name>A0A6G7VP89_9RHOB</name>
<keyword evidence="1" id="KW-1133">Transmembrane helix</keyword>
<evidence type="ECO:0000313" key="3">
    <source>
        <dbReference type="Proteomes" id="UP000500791"/>
    </source>
</evidence>
<feature type="transmembrane region" description="Helical" evidence="1">
    <location>
        <begin position="110"/>
        <end position="130"/>
    </location>
</feature>